<evidence type="ECO:0000313" key="9">
    <source>
        <dbReference type="Proteomes" id="UP000009376"/>
    </source>
</evidence>
<comment type="catalytic activity">
    <reaction evidence="1 5 6">
        <text>[protein]-peptidylproline (omega=180) = [protein]-peptidylproline (omega=0)</text>
        <dbReference type="Rhea" id="RHEA:16237"/>
        <dbReference type="Rhea" id="RHEA-COMP:10747"/>
        <dbReference type="Rhea" id="RHEA-COMP:10748"/>
        <dbReference type="ChEBI" id="CHEBI:83833"/>
        <dbReference type="ChEBI" id="CHEBI:83834"/>
        <dbReference type="EC" id="5.2.1.8"/>
    </reaction>
</comment>
<evidence type="ECO:0000256" key="3">
    <source>
        <dbReference type="ARBA" id="ARBA00023110"/>
    </source>
</evidence>
<gene>
    <name evidence="8" type="ORF">BJBARM5_0484</name>
</gene>
<dbReference type="SUPFAM" id="SSF54534">
    <property type="entry name" value="FKBP-like"/>
    <property type="match status" value="1"/>
</dbReference>
<dbReference type="Pfam" id="PF00254">
    <property type="entry name" value="FKBP_C"/>
    <property type="match status" value="1"/>
</dbReference>
<proteinExistence type="inferred from homology"/>
<dbReference type="InterPro" id="IPR001179">
    <property type="entry name" value="PPIase_FKBP_dom"/>
</dbReference>
<dbReference type="InterPro" id="IPR046357">
    <property type="entry name" value="PPIase_dom_sf"/>
</dbReference>
<name>D6GVH1_PARA5</name>
<dbReference type="InterPro" id="IPR054016">
    <property type="entry name" value="FKBP26_IF"/>
</dbReference>
<comment type="similarity">
    <text evidence="2 6">Belongs to the FKBP-type PPIase family.</text>
</comment>
<keyword evidence="4 5" id="KW-0413">Isomerase</keyword>
<dbReference type="InterPro" id="IPR048261">
    <property type="entry name" value="SlpA/SlyD-like_ins_sf"/>
</dbReference>
<accession>D6GVH1</accession>
<dbReference type="PANTHER" id="PTHR47861">
    <property type="entry name" value="FKBP-TYPE PEPTIDYL-PROLYL CIS-TRANS ISOMERASE SLYD"/>
    <property type="match status" value="1"/>
</dbReference>
<protein>
    <recommendedName>
        <fullName evidence="6">Peptidyl-prolyl cis-trans isomerase</fullName>
        <ecNumber evidence="6">5.2.1.8</ecNumber>
    </recommendedName>
</protein>
<feature type="domain" description="PPIase FKBP-type" evidence="7">
    <location>
        <begin position="5"/>
        <end position="83"/>
    </location>
</feature>
<evidence type="ECO:0000259" key="7">
    <source>
        <dbReference type="PROSITE" id="PS50059"/>
    </source>
</evidence>
<evidence type="ECO:0000256" key="2">
    <source>
        <dbReference type="ARBA" id="ARBA00006577"/>
    </source>
</evidence>
<sequence length="214" mass="24068">MINKNDFVMINFVGRIASSGQIFDLTDKAVAEKENIKGDYKFSPILVIVGSNYVLKAISDSIEGKNVGDKYRINVSPKDGFGEFRKDLIKTYGLSIFRNNNINPTVGDMVMLDNTMATVLAVNSGRVLVSYNHPLAGKELTYDIDILSIIENNNEKCSAIFEHYIGNKPETIDITDEKVLIKTKEEVKPYVKDSILSDIQKYINKEFKLDISNQ</sequence>
<dbReference type="GO" id="GO:0003755">
    <property type="term" value="F:peptidyl-prolyl cis-trans isomerase activity"/>
    <property type="evidence" value="ECO:0007669"/>
    <property type="project" value="UniProtKB-UniRule"/>
</dbReference>
<evidence type="ECO:0000313" key="8">
    <source>
        <dbReference type="EMBL" id="EFD92809.1"/>
    </source>
</evidence>
<dbReference type="EMBL" id="GG745553">
    <property type="protein sequence ID" value="EFD92809.1"/>
    <property type="molecule type" value="Genomic_DNA"/>
</dbReference>
<keyword evidence="3 5" id="KW-0697">Rotamase</keyword>
<organism evidence="8 9">
    <name type="scientific">Candidatus Parvarchaeum acidophilus ARMAN-5</name>
    <dbReference type="NCBI Taxonomy" id="662762"/>
    <lineage>
        <taxon>Archaea</taxon>
        <taxon>Candidatus Parvarchaeota</taxon>
        <taxon>Candidatus Parvarchaeum</taxon>
    </lineage>
</organism>
<evidence type="ECO:0000256" key="6">
    <source>
        <dbReference type="RuleBase" id="RU003915"/>
    </source>
</evidence>
<evidence type="ECO:0000256" key="4">
    <source>
        <dbReference type="ARBA" id="ARBA00023235"/>
    </source>
</evidence>
<evidence type="ECO:0000256" key="1">
    <source>
        <dbReference type="ARBA" id="ARBA00000971"/>
    </source>
</evidence>
<dbReference type="Gene3D" id="3.10.50.40">
    <property type="match status" value="1"/>
</dbReference>
<reference evidence="8 9" key="1">
    <citation type="journal article" date="2010" name="Proc. Natl. Acad. Sci. U.S.A.">
        <title>Enigmatic, ultrasmall, uncultivated Archaea.</title>
        <authorList>
            <person name="Baker B.J."/>
            <person name="Comolli L.R."/>
            <person name="Dick G.J."/>
            <person name="Hauser L.J."/>
            <person name="Hyatt D."/>
            <person name="Dill B.D."/>
            <person name="Land M.L."/>
            <person name="Verberkmoes N.C."/>
            <person name="Hettich R.L."/>
            <person name="Banfield J.F."/>
        </authorList>
    </citation>
    <scope>NUCLEOTIDE SEQUENCE [LARGE SCALE GENOMIC DNA]</scope>
</reference>
<dbReference type="AlphaFoldDB" id="D6GVH1"/>
<dbReference type="PROSITE" id="PS50059">
    <property type="entry name" value="FKBP_PPIASE"/>
    <property type="match status" value="1"/>
</dbReference>
<dbReference type="EC" id="5.2.1.8" evidence="6"/>
<dbReference type="Proteomes" id="UP000009376">
    <property type="component" value="Unassembled WGS sequence"/>
</dbReference>
<dbReference type="Pfam" id="PF22199">
    <property type="entry name" value="FKBP26_IF"/>
    <property type="match status" value="1"/>
</dbReference>
<dbReference type="Gene3D" id="2.40.10.330">
    <property type="match status" value="1"/>
</dbReference>
<evidence type="ECO:0000256" key="5">
    <source>
        <dbReference type="PROSITE-ProRule" id="PRU00277"/>
    </source>
</evidence>
<dbReference type="PANTHER" id="PTHR47861:SF2">
    <property type="entry name" value="LONG-TYPE PEPTIDYL-PROLYL CIS-TRANS ISOMERASE"/>
    <property type="match status" value="1"/>
</dbReference>